<comment type="caution">
    <text evidence="2">The sequence shown here is derived from an EMBL/GenBank/DDBJ whole genome shotgun (WGS) entry which is preliminary data.</text>
</comment>
<proteinExistence type="predicted"/>
<dbReference type="EMBL" id="JXKH01000001">
    <property type="protein sequence ID" value="OJG20203.1"/>
    <property type="molecule type" value="Genomic_DNA"/>
</dbReference>
<feature type="transmembrane region" description="Helical" evidence="1">
    <location>
        <begin position="107"/>
        <end position="132"/>
    </location>
</feature>
<keyword evidence="1" id="KW-1133">Transmembrane helix</keyword>
<evidence type="ECO:0000313" key="3">
    <source>
        <dbReference type="Proteomes" id="UP000181884"/>
    </source>
</evidence>
<protein>
    <recommendedName>
        <fullName evidence="4">DUF2871 domain-containing protein</fullName>
    </recommendedName>
</protein>
<keyword evidence="1" id="KW-0812">Transmembrane</keyword>
<keyword evidence="1" id="KW-0472">Membrane</keyword>
<gene>
    <name evidence="2" type="ORF">RU97_GL000436</name>
</gene>
<dbReference type="Pfam" id="PF11070">
    <property type="entry name" value="DUF2871"/>
    <property type="match status" value="1"/>
</dbReference>
<feature type="transmembrane region" description="Helical" evidence="1">
    <location>
        <begin position="12"/>
        <end position="29"/>
    </location>
</feature>
<evidence type="ECO:0008006" key="4">
    <source>
        <dbReference type="Google" id="ProtNLM"/>
    </source>
</evidence>
<accession>A0A1L8RKB2</accession>
<dbReference type="STRING" id="214095.RU97_GL000436"/>
<keyword evidence="3" id="KW-1185">Reference proteome</keyword>
<organism evidence="2 3">
    <name type="scientific">Enterococcus canis</name>
    <dbReference type="NCBI Taxonomy" id="214095"/>
    <lineage>
        <taxon>Bacteria</taxon>
        <taxon>Bacillati</taxon>
        <taxon>Bacillota</taxon>
        <taxon>Bacilli</taxon>
        <taxon>Lactobacillales</taxon>
        <taxon>Enterococcaceae</taxon>
        <taxon>Enterococcus</taxon>
    </lineage>
</organism>
<name>A0A1L8RKB2_9ENTE</name>
<dbReference type="AlphaFoldDB" id="A0A1L8RKB2"/>
<dbReference type="Proteomes" id="UP000181884">
    <property type="component" value="Unassembled WGS sequence"/>
</dbReference>
<evidence type="ECO:0000313" key="2">
    <source>
        <dbReference type="EMBL" id="OJG20203.1"/>
    </source>
</evidence>
<reference evidence="2 3" key="1">
    <citation type="submission" date="2014-12" db="EMBL/GenBank/DDBJ databases">
        <title>Draft genome sequences of 29 type strains of Enterococci.</title>
        <authorList>
            <person name="Zhong Z."/>
            <person name="Sun Z."/>
            <person name="Liu W."/>
            <person name="Zhang W."/>
            <person name="Zhang H."/>
        </authorList>
    </citation>
    <scope>NUCLEOTIDE SEQUENCE [LARGE SCALE GENOMIC DNA]</scope>
    <source>
        <strain evidence="2 3">DSM 17029</strain>
    </source>
</reference>
<dbReference type="InterPro" id="IPR021299">
    <property type="entry name" value="DUF2871"/>
</dbReference>
<feature type="transmembrane region" description="Helical" evidence="1">
    <location>
        <begin position="74"/>
        <end position="95"/>
    </location>
</feature>
<evidence type="ECO:0000256" key="1">
    <source>
        <dbReference type="SAM" id="Phobius"/>
    </source>
</evidence>
<sequence>MENMMKKLTRVSMSYMIIGLAFGVFYREFTKFNDFSGQTQLGVLHTHTLILGMFFFLIVLLLEQNFQLSQHKNFNKFFLFYNIGLGLTLLMLLIHGSMTVLGIEGNAAISGIAGLGHIILTIGLAFFFNVLLAQTKQD</sequence>
<feature type="transmembrane region" description="Helical" evidence="1">
    <location>
        <begin position="41"/>
        <end position="62"/>
    </location>
</feature>